<keyword evidence="1" id="KW-0732">Signal</keyword>
<feature type="domain" description="Fibronectin type-III" evidence="2">
    <location>
        <begin position="721"/>
        <end position="815"/>
    </location>
</feature>
<dbReference type="InterPro" id="IPR036116">
    <property type="entry name" value="FN3_sf"/>
</dbReference>
<dbReference type="EMBL" id="JACIBY010000024">
    <property type="protein sequence ID" value="MBB3842026.1"/>
    <property type="molecule type" value="Genomic_DNA"/>
</dbReference>
<dbReference type="GO" id="GO:0008237">
    <property type="term" value="F:metallopeptidase activity"/>
    <property type="evidence" value="ECO:0007669"/>
    <property type="project" value="InterPro"/>
</dbReference>
<dbReference type="PROSITE" id="PS50853">
    <property type="entry name" value="FN3"/>
    <property type="match status" value="1"/>
</dbReference>
<dbReference type="Proteomes" id="UP000541352">
    <property type="component" value="Unassembled WGS sequence"/>
</dbReference>
<sequence length="999" mass="105405">MNTRILFFVLALFIGSLNAIAQNSPICGVNELTKLEVNARKMASTQLTAADPNTVFTLPVVFVVYHLGESVGTGSNLSDAKLNDELAKLNDAFRARGAFAGLNDTKIQFELAKYDANCASASGIVRVNASGVAGYAANGLNNSDNTTLQALRALHSWNNRDEYITIELVHKLNGAAGYAGYLSGYLVIDAQAYWYGLTAHEMGHCLNLRHTFEGDNGGSQCPPNTDPENQGDLISDTDPHKTGDFCLDAAKSETSINECSGVAFGKLLRNFMSYNGPCWDRFTPKQIERMRNSLVSFRSQWLASKALTGLTSPPVASAVERCGSGTVTLTASACSGTYNWYSSASGGSSLGTSATYTTPNLTANTTYYVSCTGSSCPESGRTPVAITIKPAAIAQPSSCIPTATNGLSTYFGISSFSFSTIARTGGQSSLAIGSNYSDLSCSVSTTVQAGNTYPFTISSLFGNTVIAKIFIDYNSNGNFDDIGELVYNSNGNYLATHTGTIVVPTNTTVNTGLRMRVMIDPFNMTSCSLPGLSQYGSGRAEDFAVTITPSTCTPPAAPTVNSVSINSGLTATLTASNCTGSVKWYDQQTGGTLLYTGNPYTTNALIANVTYYASCIVNNCESTSRGSGTVTVNCTPPAAPTVNSVSINSGLTATLTASNCTGSVKWYDQQTGGTLLFTGNPYTTNALTANVTYYASCTVNNCESTTRGSGTVTVSTGACAVPTGMQWSDRTTQSFRPRWQGIAGYNYVVRYRIQGSAAWTETAIIPCTLTGGVSTTLLNLATGRTYEWQVKAICSIGNESAYSVSTLSTIDTASPPCTSTLTHSTATLSAGVYQASQTIASQANVVNNTKYFAGQSVLLQPGFKVNSTQPFTVNIEGCPTQAPALQFTGTSTFTANGQNYTSYGLSVSNFSVFPNSLFAAAPTLPLCGTATNTARTWVYVYDATTGQLLSYFCTLSNAASMTGLAFSRVTGIPAPTSVYVDIYDRFLNLHYVSTAVTIP</sequence>
<dbReference type="Gene3D" id="2.60.40.10">
    <property type="entry name" value="Immunoglobulins"/>
    <property type="match status" value="1"/>
</dbReference>
<dbReference type="InterPro" id="IPR024079">
    <property type="entry name" value="MetalloPept_cat_dom_sf"/>
</dbReference>
<dbReference type="InterPro" id="IPR003961">
    <property type="entry name" value="FN3_dom"/>
</dbReference>
<evidence type="ECO:0000313" key="3">
    <source>
        <dbReference type="EMBL" id="MBB3842026.1"/>
    </source>
</evidence>
<dbReference type="InterPro" id="IPR045474">
    <property type="entry name" value="GEVED"/>
</dbReference>
<name>A0A7W6EU41_9BACT</name>
<organism evidence="3 4">
    <name type="scientific">Runella defluvii</name>
    <dbReference type="NCBI Taxonomy" id="370973"/>
    <lineage>
        <taxon>Bacteria</taxon>
        <taxon>Pseudomonadati</taxon>
        <taxon>Bacteroidota</taxon>
        <taxon>Cytophagia</taxon>
        <taxon>Cytophagales</taxon>
        <taxon>Spirosomataceae</taxon>
        <taxon>Runella</taxon>
    </lineage>
</organism>
<dbReference type="InterPro" id="IPR055015">
    <property type="entry name" value="GCX_COOH"/>
</dbReference>
<dbReference type="Pfam" id="PF05572">
    <property type="entry name" value="Peptidase_M43"/>
    <property type="match status" value="1"/>
</dbReference>
<dbReference type="InterPro" id="IPR008754">
    <property type="entry name" value="Peptidase_M43"/>
</dbReference>
<protein>
    <recommendedName>
        <fullName evidence="2">Fibronectin type-III domain-containing protein</fullName>
    </recommendedName>
</protein>
<accession>A0A7W6EU41</accession>
<dbReference type="RefSeq" id="WP_183980088.1">
    <property type="nucleotide sequence ID" value="NZ_JACIBY010000024.1"/>
</dbReference>
<dbReference type="Pfam" id="PF20009">
    <property type="entry name" value="GEVED"/>
    <property type="match status" value="1"/>
</dbReference>
<dbReference type="InterPro" id="IPR013783">
    <property type="entry name" value="Ig-like_fold"/>
</dbReference>
<dbReference type="Gene3D" id="3.40.390.10">
    <property type="entry name" value="Collagenase (Catalytic Domain)"/>
    <property type="match status" value="1"/>
</dbReference>
<feature type="chain" id="PRO_5031430465" description="Fibronectin type-III domain-containing protein" evidence="1">
    <location>
        <begin position="22"/>
        <end position="999"/>
    </location>
</feature>
<evidence type="ECO:0000313" key="4">
    <source>
        <dbReference type="Proteomes" id="UP000541352"/>
    </source>
</evidence>
<dbReference type="NCBIfam" id="NF045639">
    <property type="entry name" value="GCX_COOH"/>
    <property type="match status" value="1"/>
</dbReference>
<dbReference type="SUPFAM" id="SSF49265">
    <property type="entry name" value="Fibronectin type III"/>
    <property type="match status" value="1"/>
</dbReference>
<proteinExistence type="predicted"/>
<evidence type="ECO:0000259" key="2">
    <source>
        <dbReference type="PROSITE" id="PS50853"/>
    </source>
</evidence>
<comment type="caution">
    <text evidence="3">The sequence shown here is derived from an EMBL/GenBank/DDBJ whole genome shotgun (WGS) entry which is preliminary data.</text>
</comment>
<dbReference type="Pfam" id="PF19081">
    <property type="entry name" value="Ig_7"/>
    <property type="match status" value="3"/>
</dbReference>
<reference evidence="3 4" key="1">
    <citation type="submission" date="2020-08" db="EMBL/GenBank/DDBJ databases">
        <title>Genomic Encyclopedia of Type Strains, Phase IV (KMG-IV): sequencing the most valuable type-strain genomes for metagenomic binning, comparative biology and taxonomic classification.</title>
        <authorList>
            <person name="Goeker M."/>
        </authorList>
    </citation>
    <scope>NUCLEOTIDE SEQUENCE [LARGE SCALE GENOMIC DNA]</scope>
    <source>
        <strain evidence="3 4">DSM 17976</strain>
    </source>
</reference>
<dbReference type="InterPro" id="IPR044023">
    <property type="entry name" value="Ig_7"/>
</dbReference>
<dbReference type="AlphaFoldDB" id="A0A7W6EU41"/>
<keyword evidence="4" id="KW-1185">Reference proteome</keyword>
<dbReference type="SUPFAM" id="SSF55486">
    <property type="entry name" value="Metalloproteases ('zincins'), catalytic domain"/>
    <property type="match status" value="1"/>
</dbReference>
<feature type="signal peptide" evidence="1">
    <location>
        <begin position="1"/>
        <end position="21"/>
    </location>
</feature>
<evidence type="ECO:0000256" key="1">
    <source>
        <dbReference type="SAM" id="SignalP"/>
    </source>
</evidence>
<gene>
    <name evidence="3" type="ORF">FHS57_006055</name>
</gene>